<proteinExistence type="predicted"/>
<reference evidence="1 2" key="1">
    <citation type="submission" date="2013-10" db="EMBL/GenBank/DDBJ databases">
        <authorList>
            <consortium name="International Citrus Genome Consortium"/>
            <person name="Jenkins J."/>
            <person name="Schmutz J."/>
            <person name="Prochnik S."/>
            <person name="Rokhsar D."/>
            <person name="Gmitter F."/>
            <person name="Ollitrault P."/>
            <person name="Machado M."/>
            <person name="Talon M."/>
            <person name="Wincker P."/>
            <person name="Jaillon O."/>
            <person name="Morgante M."/>
        </authorList>
    </citation>
    <scope>NUCLEOTIDE SEQUENCE</scope>
    <source>
        <strain evidence="2">cv. Clemenules</strain>
    </source>
</reference>
<accession>V4U4A6</accession>
<dbReference type="Proteomes" id="UP000030687">
    <property type="component" value="Unassembled WGS sequence"/>
</dbReference>
<dbReference type="KEGG" id="cic:CICLE_v10007192mg"/>
<name>V4U4A6_CITCL</name>
<dbReference type="EMBL" id="KI537036">
    <property type="protein sequence ID" value="ESR34059.1"/>
    <property type="molecule type" value="Genomic_DNA"/>
</dbReference>
<keyword evidence="2" id="KW-1185">Reference proteome</keyword>
<gene>
    <name evidence="1" type="ORF">CICLE_v10007192mg</name>
</gene>
<dbReference type="Gramene" id="ESR34059">
    <property type="protein sequence ID" value="ESR34059"/>
    <property type="gene ID" value="CICLE_v10007192mg"/>
</dbReference>
<dbReference type="AlphaFoldDB" id="V4U4A6"/>
<evidence type="ECO:0000313" key="1">
    <source>
        <dbReference type="EMBL" id="ESR34059.1"/>
    </source>
</evidence>
<organism evidence="1 2">
    <name type="scientific">Citrus clementina</name>
    <name type="common">Clementine</name>
    <name type="synonym">Citrus deliciosa x Citrus sinensis</name>
    <dbReference type="NCBI Taxonomy" id="85681"/>
    <lineage>
        <taxon>Eukaryota</taxon>
        <taxon>Viridiplantae</taxon>
        <taxon>Streptophyta</taxon>
        <taxon>Embryophyta</taxon>
        <taxon>Tracheophyta</taxon>
        <taxon>Spermatophyta</taxon>
        <taxon>Magnoliopsida</taxon>
        <taxon>eudicotyledons</taxon>
        <taxon>Gunneridae</taxon>
        <taxon>Pentapetalae</taxon>
        <taxon>rosids</taxon>
        <taxon>malvids</taxon>
        <taxon>Sapindales</taxon>
        <taxon>Rutaceae</taxon>
        <taxon>Aurantioideae</taxon>
        <taxon>Citrus</taxon>
    </lineage>
</organism>
<protein>
    <submittedName>
        <fullName evidence="1">Uncharacterized protein</fullName>
    </submittedName>
</protein>
<dbReference type="InParanoid" id="V4U4A6"/>
<evidence type="ECO:0000313" key="2">
    <source>
        <dbReference type="Proteomes" id="UP000030687"/>
    </source>
</evidence>
<sequence>MVQLSGGFITNLYIVETLSILLDYATDHQIFNKFKQRKENYNFLECFVIQPNVIPHQEGFTLFIHASFSSNLKIGIVFVLAKLGQIGMVVFM</sequence>